<dbReference type="InterPro" id="IPR015422">
    <property type="entry name" value="PyrdxlP-dep_Trfase_small"/>
</dbReference>
<reference evidence="3" key="1">
    <citation type="journal article" date="2019" name="Int. J. Syst. Evol. Microbiol.">
        <title>The Global Catalogue of Microorganisms (GCM) 10K type strain sequencing project: providing services to taxonomists for standard genome sequencing and annotation.</title>
        <authorList>
            <consortium name="The Broad Institute Genomics Platform"/>
            <consortium name="The Broad Institute Genome Sequencing Center for Infectious Disease"/>
            <person name="Wu L."/>
            <person name="Ma J."/>
        </authorList>
    </citation>
    <scope>NUCLEOTIDE SEQUENCE [LARGE SCALE GENOMIC DNA]</scope>
    <source>
        <strain evidence="3">KCTC 33676</strain>
    </source>
</reference>
<evidence type="ECO:0000256" key="1">
    <source>
        <dbReference type="RuleBase" id="RU004508"/>
    </source>
</evidence>
<sequence length="383" mass="43111">MKNSMREDRFSMIVPLAKPDITSLEEKYVLEALRSGQLSFGDKLRGFEDSFRKLLKVPYALAMNSGTSALHVAVKALGLRPGDEVITTPYSFIASSNCLIYEGVKPIFIDIEPGTMNMDVSLLEAAVTSRTKAILAVHVFGQPCQMDEVQRVADLHHLKIIEDACEAIGAQWQGQPAGTLGDMSVFAFYPNKQITTGEGGMLITREQQGYEAASSYRNQGRNVNSEWLTHDRVGYNYRMSDLQAAVGLAQMERLDEILAKREAAALRYIQLIQAKQVPVQLIRVLPSCKMSWFVFVVVLPPSINRSRVIRQLQDNGIQSKPYFPSIHLQPAYQKRFGYQPDDFPVCEQMSEQTLAIPFYSLITSEEQEYVVEQLDTAVRREMP</sequence>
<organism evidence="2 3">
    <name type="scientific">Marinicrinis sediminis</name>
    <dbReference type="NCBI Taxonomy" id="1652465"/>
    <lineage>
        <taxon>Bacteria</taxon>
        <taxon>Bacillati</taxon>
        <taxon>Bacillota</taxon>
        <taxon>Bacilli</taxon>
        <taxon>Bacillales</taxon>
        <taxon>Paenibacillaceae</taxon>
    </lineage>
</organism>
<dbReference type="Gene3D" id="3.40.640.10">
    <property type="entry name" value="Type I PLP-dependent aspartate aminotransferase-like (Major domain)"/>
    <property type="match status" value="1"/>
</dbReference>
<evidence type="ECO:0000313" key="2">
    <source>
        <dbReference type="EMBL" id="MFD2670603.1"/>
    </source>
</evidence>
<keyword evidence="1" id="KW-0663">Pyridoxal phosphate</keyword>
<dbReference type="Gene3D" id="3.90.1150.10">
    <property type="entry name" value="Aspartate Aminotransferase, domain 1"/>
    <property type="match status" value="1"/>
</dbReference>
<comment type="caution">
    <text evidence="2">The sequence shown here is derived from an EMBL/GenBank/DDBJ whole genome shotgun (WGS) entry which is preliminary data.</text>
</comment>
<dbReference type="CDD" id="cd00616">
    <property type="entry name" value="AHBA_syn"/>
    <property type="match status" value="1"/>
</dbReference>
<comment type="similarity">
    <text evidence="1">Belongs to the DegT/DnrJ/EryC1 family.</text>
</comment>
<dbReference type="Pfam" id="PF01041">
    <property type="entry name" value="DegT_DnrJ_EryC1"/>
    <property type="match status" value="1"/>
</dbReference>
<dbReference type="Proteomes" id="UP001597497">
    <property type="component" value="Unassembled WGS sequence"/>
</dbReference>
<dbReference type="InterPro" id="IPR015424">
    <property type="entry name" value="PyrdxlP-dep_Trfase"/>
</dbReference>
<evidence type="ECO:0000313" key="3">
    <source>
        <dbReference type="Proteomes" id="UP001597497"/>
    </source>
</evidence>
<keyword evidence="2" id="KW-0808">Transferase</keyword>
<protein>
    <submittedName>
        <fullName evidence="2">DegT/DnrJ/EryC1/StrS family aminotransferase</fullName>
    </submittedName>
</protein>
<accession>A0ABW5R6V6</accession>
<keyword evidence="3" id="KW-1185">Reference proteome</keyword>
<name>A0ABW5R6V6_9BACL</name>
<dbReference type="PIRSF" id="PIRSF000390">
    <property type="entry name" value="PLP_StrS"/>
    <property type="match status" value="1"/>
</dbReference>
<proteinExistence type="inferred from homology"/>
<dbReference type="GO" id="GO:0008483">
    <property type="term" value="F:transaminase activity"/>
    <property type="evidence" value="ECO:0007669"/>
    <property type="project" value="UniProtKB-KW"/>
</dbReference>
<dbReference type="PANTHER" id="PTHR30244">
    <property type="entry name" value="TRANSAMINASE"/>
    <property type="match status" value="1"/>
</dbReference>
<gene>
    <name evidence="2" type="ORF">ACFSUC_03135</name>
</gene>
<keyword evidence="2" id="KW-0032">Aminotransferase</keyword>
<dbReference type="EMBL" id="JBHUMM010000005">
    <property type="protein sequence ID" value="MFD2670603.1"/>
    <property type="molecule type" value="Genomic_DNA"/>
</dbReference>
<dbReference type="InterPro" id="IPR000653">
    <property type="entry name" value="DegT/StrS_aminotransferase"/>
</dbReference>
<dbReference type="RefSeq" id="WP_379928010.1">
    <property type="nucleotide sequence ID" value="NZ_JBHUMM010000005.1"/>
</dbReference>
<dbReference type="SUPFAM" id="SSF53383">
    <property type="entry name" value="PLP-dependent transferases"/>
    <property type="match status" value="1"/>
</dbReference>
<dbReference type="InterPro" id="IPR015421">
    <property type="entry name" value="PyrdxlP-dep_Trfase_major"/>
</dbReference>
<dbReference type="PANTHER" id="PTHR30244:SF39">
    <property type="entry name" value="BLR3650 PROTEIN"/>
    <property type="match status" value="1"/>
</dbReference>